<evidence type="ECO:0000313" key="3">
    <source>
        <dbReference type="Proteomes" id="UP000659388"/>
    </source>
</evidence>
<reference evidence="2" key="1">
    <citation type="submission" date="2021-01" db="EMBL/GenBank/DDBJ databases">
        <title>Fulvivirga kasyanovii gen. nov., sp nov., a novel member of the phylum Bacteroidetes isolated from seawater in a mussel farm.</title>
        <authorList>
            <person name="Zhao L.-H."/>
            <person name="Wang Z.-J."/>
        </authorList>
    </citation>
    <scope>NUCLEOTIDE SEQUENCE</scope>
    <source>
        <strain evidence="2">2943</strain>
    </source>
</reference>
<protein>
    <recommendedName>
        <fullName evidence="4">Lipocalin-like domain-containing protein</fullName>
    </recommendedName>
</protein>
<comment type="caution">
    <text evidence="2">The sequence shown here is derived from an EMBL/GenBank/DDBJ whole genome shotgun (WGS) entry which is preliminary data.</text>
</comment>
<evidence type="ECO:0008006" key="4">
    <source>
        <dbReference type="Google" id="ProtNLM"/>
    </source>
</evidence>
<evidence type="ECO:0000256" key="1">
    <source>
        <dbReference type="SAM" id="SignalP"/>
    </source>
</evidence>
<feature type="signal peptide" evidence="1">
    <location>
        <begin position="1"/>
        <end position="24"/>
    </location>
</feature>
<proteinExistence type="predicted"/>
<dbReference type="Proteomes" id="UP000659388">
    <property type="component" value="Unassembled WGS sequence"/>
</dbReference>
<evidence type="ECO:0000313" key="2">
    <source>
        <dbReference type="EMBL" id="MBL3656192.1"/>
    </source>
</evidence>
<organism evidence="2 3">
    <name type="scientific">Fulvivirga sediminis</name>
    <dbReference type="NCBI Taxonomy" id="2803949"/>
    <lineage>
        <taxon>Bacteria</taxon>
        <taxon>Pseudomonadati</taxon>
        <taxon>Bacteroidota</taxon>
        <taxon>Cytophagia</taxon>
        <taxon>Cytophagales</taxon>
        <taxon>Fulvivirgaceae</taxon>
        <taxon>Fulvivirga</taxon>
    </lineage>
</organism>
<accession>A0A937F4G3</accession>
<dbReference type="EMBL" id="JAESIY010000004">
    <property type="protein sequence ID" value="MBL3656192.1"/>
    <property type="molecule type" value="Genomic_DNA"/>
</dbReference>
<dbReference type="RefSeq" id="WP_202243985.1">
    <property type="nucleotide sequence ID" value="NZ_JAESIY010000004.1"/>
</dbReference>
<keyword evidence="3" id="KW-1185">Reference proteome</keyword>
<name>A0A937F4G3_9BACT</name>
<dbReference type="PROSITE" id="PS51257">
    <property type="entry name" value="PROKAR_LIPOPROTEIN"/>
    <property type="match status" value="1"/>
</dbReference>
<feature type="chain" id="PRO_5037944240" description="Lipocalin-like domain-containing protein" evidence="1">
    <location>
        <begin position="25"/>
        <end position="141"/>
    </location>
</feature>
<sequence>MKKLSYLLSTGLLFVLLTIIGCGSDDGGPSEEDTQTALLKGTWTVTSVTDGEARTDYSGFTITFTDDTYTTSGGPDLLPFKNSDSWSFGSPVTSSISLGAQPMTYTVTNNKLILSFSYTGEGFNNARTEEVEGSWVFEFSR</sequence>
<gene>
    <name evidence="2" type="ORF">JL102_08625</name>
</gene>
<dbReference type="AlphaFoldDB" id="A0A937F4G3"/>
<keyword evidence="1" id="KW-0732">Signal</keyword>